<organism evidence="7">
    <name type="scientific">Triticum urartu</name>
    <name type="common">Red wild einkorn</name>
    <name type="synonym">Crithodium urartu</name>
    <dbReference type="NCBI Taxonomy" id="4572"/>
    <lineage>
        <taxon>Eukaryota</taxon>
        <taxon>Viridiplantae</taxon>
        <taxon>Streptophyta</taxon>
        <taxon>Embryophyta</taxon>
        <taxon>Tracheophyta</taxon>
        <taxon>Spermatophyta</taxon>
        <taxon>Magnoliopsida</taxon>
        <taxon>Liliopsida</taxon>
        <taxon>Poales</taxon>
        <taxon>Poaceae</taxon>
        <taxon>BOP clade</taxon>
        <taxon>Pooideae</taxon>
        <taxon>Triticodae</taxon>
        <taxon>Triticeae</taxon>
        <taxon>Triticinae</taxon>
        <taxon>Triticum</taxon>
    </lineage>
</organism>
<sequence>MAGGSGGAGGGTGGGDSLARRAWRQYLLQLQRHPLRTKMITAGCLAGVSDSVAQKLSGYQKIEKRRLLLKMIFGFAYGGPFGHFLHKVLDYIFKGKKDTKTVAKKVLLEQITSSPWNNLLFLFYYGYVVEKRPFKEVKTRVKKQYLSVQLSAWMFWPVVGWINHQYVPLQFRVIVHSFVACCCRANLIFVDSERVVVLRPHRMSASEQQQQLLSMKSSLGQLQCMTQMVRPHLFGERVKRLAGNETELGMKIPTIKSRASNIPMTKEITYVVITVRPIKIFRAKEMFLGYGGDKEFVIKGYVDASFYTDPYNSESQYGYILKVGAFS</sequence>
<keyword evidence="4" id="KW-1133">Transmembrane helix</keyword>
<evidence type="ECO:0000256" key="2">
    <source>
        <dbReference type="ARBA" id="ARBA00006824"/>
    </source>
</evidence>
<dbReference type="GO" id="GO:0005737">
    <property type="term" value="C:cytoplasm"/>
    <property type="evidence" value="ECO:0007669"/>
    <property type="project" value="TreeGrafter"/>
</dbReference>
<proteinExistence type="inferred from homology"/>
<dbReference type="Pfam" id="PF04117">
    <property type="entry name" value="Mpv17_PMP22"/>
    <property type="match status" value="1"/>
</dbReference>
<reference evidence="7" key="1">
    <citation type="journal article" date="2013" name="Nature">
        <title>Draft genome of the wheat A-genome progenitor Triticum urartu.</title>
        <authorList>
            <person name="Ling H.Q."/>
            <person name="Zhao S."/>
            <person name="Liu D."/>
            <person name="Wang J."/>
            <person name="Sun H."/>
            <person name="Zhang C."/>
            <person name="Fan H."/>
            <person name="Li D."/>
            <person name="Dong L."/>
            <person name="Tao Y."/>
            <person name="Gao C."/>
            <person name="Wu H."/>
            <person name="Li Y."/>
            <person name="Cui Y."/>
            <person name="Guo X."/>
            <person name="Zheng S."/>
            <person name="Wang B."/>
            <person name="Yu K."/>
            <person name="Liang Q."/>
            <person name="Yang W."/>
            <person name="Lou X."/>
            <person name="Chen J."/>
            <person name="Feng M."/>
            <person name="Jian J."/>
            <person name="Zhang X."/>
            <person name="Luo G."/>
            <person name="Jiang Y."/>
            <person name="Liu J."/>
            <person name="Wang Z."/>
            <person name="Sha Y."/>
            <person name="Zhang B."/>
            <person name="Wu H."/>
            <person name="Tang D."/>
            <person name="Shen Q."/>
            <person name="Xue P."/>
            <person name="Zou S."/>
            <person name="Wang X."/>
            <person name="Liu X."/>
            <person name="Wang F."/>
            <person name="Yang Y."/>
            <person name="An X."/>
            <person name="Dong Z."/>
            <person name="Zhang K."/>
            <person name="Zhang X."/>
            <person name="Luo M.C."/>
            <person name="Dvorak J."/>
            <person name="Tong Y."/>
            <person name="Wang J."/>
            <person name="Yang H."/>
            <person name="Li Z."/>
            <person name="Wang D."/>
            <person name="Zhang A."/>
            <person name="Wang J."/>
        </authorList>
    </citation>
    <scope>NUCLEOTIDE SEQUENCE</scope>
</reference>
<dbReference type="PANTHER" id="PTHR11266:SF86">
    <property type="entry name" value="PEROXISOMAL MEMBRANE PROTEIN PMP22"/>
    <property type="match status" value="1"/>
</dbReference>
<dbReference type="AlphaFoldDB" id="M7ZKT4"/>
<comment type="subcellular location">
    <subcellularLocation>
        <location evidence="1">Membrane</location>
        <topology evidence="1">Multi-pass membrane protein</topology>
    </subcellularLocation>
</comment>
<dbReference type="eggNOG" id="KOG1944">
    <property type="taxonomic scope" value="Eukaryota"/>
</dbReference>
<name>M7ZKT4_TRIUA</name>
<dbReference type="EMBL" id="KD250261">
    <property type="protein sequence ID" value="EMS48699.1"/>
    <property type="molecule type" value="Genomic_DNA"/>
</dbReference>
<protein>
    <submittedName>
        <fullName evidence="7">Peroxisomal membrane protein PMP22</fullName>
    </submittedName>
</protein>
<accession>M7ZKT4</accession>
<dbReference type="InterPro" id="IPR007248">
    <property type="entry name" value="Mpv17_PMP22"/>
</dbReference>
<dbReference type="PANTHER" id="PTHR11266">
    <property type="entry name" value="PEROXISOMAL MEMBRANE PROTEIN 2, PXMP2 MPV17"/>
    <property type="match status" value="1"/>
</dbReference>
<evidence type="ECO:0000256" key="4">
    <source>
        <dbReference type="ARBA" id="ARBA00022989"/>
    </source>
</evidence>
<comment type="similarity">
    <text evidence="2 6">Belongs to the peroxisomal membrane protein PXMP2/4 family.</text>
</comment>
<gene>
    <name evidence="7" type="ORF">TRIUR3_30308</name>
</gene>
<evidence type="ECO:0000256" key="3">
    <source>
        <dbReference type="ARBA" id="ARBA00022692"/>
    </source>
</evidence>
<keyword evidence="3" id="KW-0812">Transmembrane</keyword>
<evidence type="ECO:0000256" key="1">
    <source>
        <dbReference type="ARBA" id="ARBA00004141"/>
    </source>
</evidence>
<dbReference type="GO" id="GO:0016020">
    <property type="term" value="C:membrane"/>
    <property type="evidence" value="ECO:0007669"/>
    <property type="project" value="UniProtKB-SubCell"/>
</dbReference>
<dbReference type="OMA" id="ACCCRAN"/>
<keyword evidence="5" id="KW-0472">Membrane</keyword>
<evidence type="ECO:0000256" key="5">
    <source>
        <dbReference type="ARBA" id="ARBA00023136"/>
    </source>
</evidence>
<evidence type="ECO:0000313" key="7">
    <source>
        <dbReference type="EMBL" id="EMS48699.1"/>
    </source>
</evidence>
<evidence type="ECO:0000256" key="6">
    <source>
        <dbReference type="RuleBase" id="RU363053"/>
    </source>
</evidence>
<dbReference type="STRING" id="4572.M7ZKT4"/>